<keyword evidence="3" id="KW-1185">Reference proteome</keyword>
<dbReference type="STRING" id="6832.A0A553PCL0"/>
<name>A0A553PCL0_TIGCA</name>
<dbReference type="Pfam" id="PF26080">
    <property type="entry name" value="CUB_animal"/>
    <property type="match status" value="1"/>
</dbReference>
<dbReference type="PANTHER" id="PTHR33236">
    <property type="entry name" value="INTRAFLAGELLAR TRANSPORT PROTEIN 122 FAMILY PROTEIN-RELATED"/>
    <property type="match status" value="1"/>
</dbReference>
<gene>
    <name evidence="2" type="ORF">TCAL_15628</name>
</gene>
<dbReference type="AlphaFoldDB" id="A0A553PCL0"/>
<evidence type="ECO:0000313" key="2">
    <source>
        <dbReference type="EMBL" id="TRY75398.1"/>
    </source>
</evidence>
<protein>
    <recommendedName>
        <fullName evidence="1">CUB domain-containing protein</fullName>
    </recommendedName>
</protein>
<feature type="non-terminal residue" evidence="2">
    <location>
        <position position="132"/>
    </location>
</feature>
<dbReference type="PANTHER" id="PTHR33236:SF5">
    <property type="entry name" value="CUB DOMAIN-CONTAINING PROTEIN"/>
    <property type="match status" value="1"/>
</dbReference>
<feature type="domain" description="CUB" evidence="1">
    <location>
        <begin position="94"/>
        <end position="131"/>
    </location>
</feature>
<sequence>MTDRTCTVDINRISSGSCGGIGDSLTVLSPHSGSANAFPPAVCGTLTGQHMYFESGRSGNVAGQIDIFQGTGTGERRYNIKVTYIHCSSTYRAPSGCTQYFTGLAGTITSYNFAGGQILENQHYGNCIRQNE</sequence>
<evidence type="ECO:0000259" key="1">
    <source>
        <dbReference type="Pfam" id="PF26080"/>
    </source>
</evidence>
<dbReference type="Proteomes" id="UP000318571">
    <property type="component" value="Chromosome 2"/>
</dbReference>
<organism evidence="2 3">
    <name type="scientific">Tigriopus californicus</name>
    <name type="common">Marine copepod</name>
    <dbReference type="NCBI Taxonomy" id="6832"/>
    <lineage>
        <taxon>Eukaryota</taxon>
        <taxon>Metazoa</taxon>
        <taxon>Ecdysozoa</taxon>
        <taxon>Arthropoda</taxon>
        <taxon>Crustacea</taxon>
        <taxon>Multicrustacea</taxon>
        <taxon>Hexanauplia</taxon>
        <taxon>Copepoda</taxon>
        <taxon>Harpacticoida</taxon>
        <taxon>Harpacticidae</taxon>
        <taxon>Tigriopus</taxon>
    </lineage>
</organism>
<dbReference type="EMBL" id="VCGU01000005">
    <property type="protein sequence ID" value="TRY75398.1"/>
    <property type="molecule type" value="Genomic_DNA"/>
</dbReference>
<evidence type="ECO:0000313" key="3">
    <source>
        <dbReference type="Proteomes" id="UP000318571"/>
    </source>
</evidence>
<proteinExistence type="predicted"/>
<accession>A0A553PCL0</accession>
<dbReference type="InterPro" id="IPR058698">
    <property type="entry name" value="CUB_metazoa"/>
</dbReference>
<comment type="caution">
    <text evidence="2">The sequence shown here is derived from an EMBL/GenBank/DDBJ whole genome shotgun (WGS) entry which is preliminary data.</text>
</comment>
<reference evidence="2 3" key="1">
    <citation type="journal article" date="2018" name="Nat. Ecol. Evol.">
        <title>Genomic signatures of mitonuclear coevolution across populations of Tigriopus californicus.</title>
        <authorList>
            <person name="Barreto F.S."/>
            <person name="Watson E.T."/>
            <person name="Lima T.G."/>
            <person name="Willett C.S."/>
            <person name="Edmands S."/>
            <person name="Li W."/>
            <person name="Burton R.S."/>
        </authorList>
    </citation>
    <scope>NUCLEOTIDE SEQUENCE [LARGE SCALE GENOMIC DNA]</scope>
    <source>
        <strain evidence="2 3">San Diego</strain>
    </source>
</reference>